<feature type="domain" description="Response regulatory" evidence="8">
    <location>
        <begin position="36"/>
        <end position="151"/>
    </location>
</feature>
<dbReference type="SMART" id="SM00448">
    <property type="entry name" value="REC"/>
    <property type="match status" value="1"/>
</dbReference>
<evidence type="ECO:0000259" key="8">
    <source>
        <dbReference type="PROSITE" id="PS50110"/>
    </source>
</evidence>
<dbReference type="FunFam" id="3.40.50.300:FF:000006">
    <property type="entry name" value="DNA-binding transcriptional regulator NtrC"/>
    <property type="match status" value="1"/>
</dbReference>
<keyword evidence="1" id="KW-0547">Nucleotide-binding</keyword>
<evidence type="ECO:0000313" key="9">
    <source>
        <dbReference type="EMBL" id="QDU56577.1"/>
    </source>
</evidence>
<dbReference type="Pfam" id="PF02954">
    <property type="entry name" value="HTH_8"/>
    <property type="match status" value="1"/>
</dbReference>
<evidence type="ECO:0000256" key="2">
    <source>
        <dbReference type="ARBA" id="ARBA00022840"/>
    </source>
</evidence>
<name>A0A518APC3_9BACT</name>
<keyword evidence="3" id="KW-0805">Transcription regulation</keyword>
<dbReference type="CDD" id="cd00009">
    <property type="entry name" value="AAA"/>
    <property type="match status" value="1"/>
</dbReference>
<dbReference type="InterPro" id="IPR002197">
    <property type="entry name" value="HTH_Fis"/>
</dbReference>
<keyword evidence="5" id="KW-0804">Transcription</keyword>
<dbReference type="PRINTS" id="PR01590">
    <property type="entry name" value="HTHFIS"/>
</dbReference>
<dbReference type="Gene3D" id="1.10.10.60">
    <property type="entry name" value="Homeodomain-like"/>
    <property type="match status" value="1"/>
</dbReference>
<dbReference type="GO" id="GO:0005524">
    <property type="term" value="F:ATP binding"/>
    <property type="evidence" value="ECO:0007669"/>
    <property type="project" value="UniProtKB-KW"/>
</dbReference>
<sequence>MSKQGLIEQQTSPEFKVEETSYLHADNTMVNDARFGILIVDDEPNIRSGLEKGLAKEADFIALAGDADSALQQFKKNPFQLVIVDVRLPSAMNGLELLERLLQSRPQTSVIVITAHGTVETAVEAMRLGAFDFISKPLDLDLIRQQVRKAREHHLLQHEVHELRSRLADAGEVSGIIGNSSSMLSVLREVRQVARTDATVMICGESGTGKELVARALHDLSDRSDKAFVAVNLGALPETLLESELFGHEKGAFTGASRQKPGCFERAAGGSLFLDEITEIPAKCQVDLLRVLETQYYTRIGGEEVLECDVRLISATNKLAAEEVEEGAFREDLYYRLNVVPIHLPPLRQRREDIPVLVEHFLSRFCKKHARPLKTLSADALQRLVGARWPGNVRQLRNMVERLVVTVHSDTIHADDVPADFDPANNQASPADLCSLADAVVEAEKTAIQAALAACGYHRENTAKALGVSVRTLHYKMHRYGLY</sequence>
<dbReference type="InterPro" id="IPR027417">
    <property type="entry name" value="P-loop_NTPase"/>
</dbReference>
<dbReference type="AlphaFoldDB" id="A0A518APC3"/>
<evidence type="ECO:0000256" key="3">
    <source>
        <dbReference type="ARBA" id="ARBA00023015"/>
    </source>
</evidence>
<dbReference type="SMART" id="SM00382">
    <property type="entry name" value="AAA"/>
    <property type="match status" value="1"/>
</dbReference>
<evidence type="ECO:0000313" key="10">
    <source>
        <dbReference type="Proteomes" id="UP000315750"/>
    </source>
</evidence>
<dbReference type="InterPro" id="IPR058031">
    <property type="entry name" value="AAA_lid_NorR"/>
</dbReference>
<dbReference type="Pfam" id="PF25601">
    <property type="entry name" value="AAA_lid_14"/>
    <property type="match status" value="1"/>
</dbReference>
<dbReference type="GO" id="GO:0043565">
    <property type="term" value="F:sequence-specific DNA binding"/>
    <property type="evidence" value="ECO:0007669"/>
    <property type="project" value="InterPro"/>
</dbReference>
<evidence type="ECO:0000256" key="5">
    <source>
        <dbReference type="ARBA" id="ARBA00023163"/>
    </source>
</evidence>
<dbReference type="GO" id="GO:0006355">
    <property type="term" value="P:regulation of DNA-templated transcription"/>
    <property type="evidence" value="ECO:0007669"/>
    <property type="project" value="InterPro"/>
</dbReference>
<reference evidence="9 10" key="1">
    <citation type="submission" date="2019-02" db="EMBL/GenBank/DDBJ databases">
        <title>Deep-cultivation of Planctomycetes and their phenomic and genomic characterization uncovers novel biology.</title>
        <authorList>
            <person name="Wiegand S."/>
            <person name="Jogler M."/>
            <person name="Boedeker C."/>
            <person name="Pinto D."/>
            <person name="Vollmers J."/>
            <person name="Rivas-Marin E."/>
            <person name="Kohn T."/>
            <person name="Peeters S.H."/>
            <person name="Heuer A."/>
            <person name="Rast P."/>
            <person name="Oberbeckmann S."/>
            <person name="Bunk B."/>
            <person name="Jeske O."/>
            <person name="Meyerdierks A."/>
            <person name="Storesund J.E."/>
            <person name="Kallscheuer N."/>
            <person name="Luecker S."/>
            <person name="Lage O.M."/>
            <person name="Pohl T."/>
            <person name="Merkel B.J."/>
            <person name="Hornburger P."/>
            <person name="Mueller R.-W."/>
            <person name="Bruemmer F."/>
            <person name="Labrenz M."/>
            <person name="Spormann A.M."/>
            <person name="Op den Camp H."/>
            <person name="Overmann J."/>
            <person name="Amann R."/>
            <person name="Jetten M.S.M."/>
            <person name="Mascher T."/>
            <person name="Medema M.H."/>
            <person name="Devos D.P."/>
            <person name="Kaster A.-K."/>
            <person name="Ovreas L."/>
            <person name="Rohde M."/>
            <person name="Galperin M.Y."/>
            <person name="Jogler C."/>
        </authorList>
    </citation>
    <scope>NUCLEOTIDE SEQUENCE [LARGE SCALE GENOMIC DNA]</scope>
    <source>
        <strain evidence="9 10">Pan181</strain>
    </source>
</reference>
<protein>
    <submittedName>
        <fullName evidence="9">Transcriptional regulatory protein ZraR</fullName>
    </submittedName>
</protein>
<dbReference type="PROSITE" id="PS00688">
    <property type="entry name" value="SIGMA54_INTERACT_3"/>
    <property type="match status" value="1"/>
</dbReference>
<dbReference type="EMBL" id="CP036278">
    <property type="protein sequence ID" value="QDU56577.1"/>
    <property type="molecule type" value="Genomic_DNA"/>
</dbReference>
<dbReference type="InterPro" id="IPR009057">
    <property type="entry name" value="Homeodomain-like_sf"/>
</dbReference>
<feature type="modified residue" description="4-aspartylphosphate" evidence="6">
    <location>
        <position position="85"/>
    </location>
</feature>
<evidence type="ECO:0000256" key="6">
    <source>
        <dbReference type="PROSITE-ProRule" id="PRU00169"/>
    </source>
</evidence>
<dbReference type="Pfam" id="PF00158">
    <property type="entry name" value="Sigma54_activat"/>
    <property type="match status" value="1"/>
</dbReference>
<dbReference type="Proteomes" id="UP000315750">
    <property type="component" value="Chromosome"/>
</dbReference>
<dbReference type="Gene3D" id="1.10.8.60">
    <property type="match status" value="1"/>
</dbReference>
<dbReference type="InterPro" id="IPR025943">
    <property type="entry name" value="Sigma_54_int_dom_ATP-bd_2"/>
</dbReference>
<dbReference type="InterPro" id="IPR002078">
    <property type="entry name" value="Sigma_54_int"/>
</dbReference>
<dbReference type="Pfam" id="PF00072">
    <property type="entry name" value="Response_reg"/>
    <property type="match status" value="1"/>
</dbReference>
<feature type="domain" description="Sigma-54 factor interaction" evidence="7">
    <location>
        <begin position="176"/>
        <end position="405"/>
    </location>
</feature>
<dbReference type="SUPFAM" id="SSF46689">
    <property type="entry name" value="Homeodomain-like"/>
    <property type="match status" value="1"/>
</dbReference>
<dbReference type="Gene3D" id="3.40.50.2300">
    <property type="match status" value="1"/>
</dbReference>
<dbReference type="PANTHER" id="PTHR32071:SF122">
    <property type="entry name" value="SIGMA FACTOR"/>
    <property type="match status" value="1"/>
</dbReference>
<dbReference type="GO" id="GO:0000160">
    <property type="term" value="P:phosphorelay signal transduction system"/>
    <property type="evidence" value="ECO:0007669"/>
    <property type="project" value="InterPro"/>
</dbReference>
<dbReference type="InterPro" id="IPR011006">
    <property type="entry name" value="CheY-like_superfamily"/>
</dbReference>
<organism evidence="9 10">
    <name type="scientific">Aeoliella mucimassa</name>
    <dbReference type="NCBI Taxonomy" id="2527972"/>
    <lineage>
        <taxon>Bacteria</taxon>
        <taxon>Pseudomonadati</taxon>
        <taxon>Planctomycetota</taxon>
        <taxon>Planctomycetia</taxon>
        <taxon>Pirellulales</taxon>
        <taxon>Lacipirellulaceae</taxon>
        <taxon>Aeoliella</taxon>
    </lineage>
</organism>
<evidence type="ECO:0000256" key="1">
    <source>
        <dbReference type="ARBA" id="ARBA00022741"/>
    </source>
</evidence>
<dbReference type="PROSITE" id="PS50045">
    <property type="entry name" value="SIGMA54_INTERACT_4"/>
    <property type="match status" value="1"/>
</dbReference>
<keyword evidence="10" id="KW-1185">Reference proteome</keyword>
<keyword evidence="4" id="KW-0238">DNA-binding</keyword>
<keyword evidence="6" id="KW-0597">Phosphoprotein</keyword>
<dbReference type="PANTHER" id="PTHR32071">
    <property type="entry name" value="TRANSCRIPTIONAL REGULATORY PROTEIN"/>
    <property type="match status" value="1"/>
</dbReference>
<dbReference type="InterPro" id="IPR025944">
    <property type="entry name" value="Sigma_54_int_dom_CS"/>
</dbReference>
<dbReference type="KEGG" id="amuc:Pan181_27870"/>
<evidence type="ECO:0000259" key="7">
    <source>
        <dbReference type="PROSITE" id="PS50045"/>
    </source>
</evidence>
<dbReference type="PROSITE" id="PS00676">
    <property type="entry name" value="SIGMA54_INTERACT_2"/>
    <property type="match status" value="1"/>
</dbReference>
<dbReference type="InterPro" id="IPR025662">
    <property type="entry name" value="Sigma_54_int_dom_ATP-bd_1"/>
</dbReference>
<gene>
    <name evidence="9" type="primary">zraR_12</name>
    <name evidence="9" type="ORF">Pan181_27870</name>
</gene>
<dbReference type="PROSITE" id="PS50110">
    <property type="entry name" value="RESPONSE_REGULATORY"/>
    <property type="match status" value="1"/>
</dbReference>
<evidence type="ECO:0000256" key="4">
    <source>
        <dbReference type="ARBA" id="ARBA00023125"/>
    </source>
</evidence>
<proteinExistence type="predicted"/>
<accession>A0A518APC3</accession>
<dbReference type="PROSITE" id="PS00675">
    <property type="entry name" value="SIGMA54_INTERACT_1"/>
    <property type="match status" value="1"/>
</dbReference>
<dbReference type="SUPFAM" id="SSF52172">
    <property type="entry name" value="CheY-like"/>
    <property type="match status" value="1"/>
</dbReference>
<dbReference type="InterPro" id="IPR003593">
    <property type="entry name" value="AAA+_ATPase"/>
</dbReference>
<dbReference type="SUPFAM" id="SSF52540">
    <property type="entry name" value="P-loop containing nucleoside triphosphate hydrolases"/>
    <property type="match status" value="1"/>
</dbReference>
<dbReference type="InterPro" id="IPR001789">
    <property type="entry name" value="Sig_transdc_resp-reg_receiver"/>
</dbReference>
<dbReference type="Gene3D" id="3.40.50.300">
    <property type="entry name" value="P-loop containing nucleotide triphosphate hydrolases"/>
    <property type="match status" value="1"/>
</dbReference>
<keyword evidence="2" id="KW-0067">ATP-binding</keyword>